<name>G7IR84_MEDTR</name>
<dbReference type="AlphaFoldDB" id="G7IR84"/>
<reference evidence="3 5" key="2">
    <citation type="journal article" date="2014" name="BMC Genomics">
        <title>An improved genome release (version Mt4.0) for the model legume Medicago truncatula.</title>
        <authorList>
            <person name="Tang H."/>
            <person name="Krishnakumar V."/>
            <person name="Bidwell S."/>
            <person name="Rosen B."/>
            <person name="Chan A."/>
            <person name="Zhou S."/>
            <person name="Gentzbittel L."/>
            <person name="Childs K.L."/>
            <person name="Yandell M."/>
            <person name="Gundlach H."/>
            <person name="Mayer K.F."/>
            <person name="Schwartz D.C."/>
            <person name="Town C.D."/>
        </authorList>
    </citation>
    <scope>GENOME REANNOTATION</scope>
    <source>
        <strain evidence="4 5">cv. Jemalong A17</strain>
    </source>
</reference>
<evidence type="ECO:0000313" key="4">
    <source>
        <dbReference type="EnsemblPlants" id="AES66765"/>
    </source>
</evidence>
<organism evidence="3 5">
    <name type="scientific">Medicago truncatula</name>
    <name type="common">Barrel medic</name>
    <name type="synonym">Medicago tribuloides</name>
    <dbReference type="NCBI Taxonomy" id="3880"/>
    <lineage>
        <taxon>Eukaryota</taxon>
        <taxon>Viridiplantae</taxon>
        <taxon>Streptophyta</taxon>
        <taxon>Embryophyta</taxon>
        <taxon>Tracheophyta</taxon>
        <taxon>Spermatophyta</taxon>
        <taxon>Magnoliopsida</taxon>
        <taxon>eudicotyledons</taxon>
        <taxon>Gunneridae</taxon>
        <taxon>Pentapetalae</taxon>
        <taxon>rosids</taxon>
        <taxon>fabids</taxon>
        <taxon>Fabales</taxon>
        <taxon>Fabaceae</taxon>
        <taxon>Papilionoideae</taxon>
        <taxon>50 kb inversion clade</taxon>
        <taxon>NPAAA clade</taxon>
        <taxon>Hologalegina</taxon>
        <taxon>IRL clade</taxon>
        <taxon>Trifolieae</taxon>
        <taxon>Medicago</taxon>
    </lineage>
</organism>
<accession>G7IR84</accession>
<reference evidence="4" key="3">
    <citation type="submission" date="2015-04" db="UniProtKB">
        <authorList>
            <consortium name="EnsemblPlants"/>
        </authorList>
    </citation>
    <scope>IDENTIFICATION</scope>
    <source>
        <strain evidence="4">cv. Jemalong A17</strain>
    </source>
</reference>
<keyword evidence="2 3" id="KW-0812">Transmembrane</keyword>
<dbReference type="HOGENOM" id="CLU_2834946_0_0_1"/>
<evidence type="ECO:0000313" key="5">
    <source>
        <dbReference type="Proteomes" id="UP000002051"/>
    </source>
</evidence>
<dbReference type="EMBL" id="CM001218">
    <property type="protein sequence ID" value="AES66765.1"/>
    <property type="molecule type" value="Genomic_DNA"/>
</dbReference>
<feature type="region of interest" description="Disordered" evidence="1">
    <location>
        <begin position="44"/>
        <end position="66"/>
    </location>
</feature>
<evidence type="ECO:0000256" key="1">
    <source>
        <dbReference type="SAM" id="MobiDB-lite"/>
    </source>
</evidence>
<evidence type="ECO:0000313" key="3">
    <source>
        <dbReference type="EMBL" id="AES66765.1"/>
    </source>
</evidence>
<evidence type="ECO:0000256" key="2">
    <source>
        <dbReference type="SAM" id="Phobius"/>
    </source>
</evidence>
<sequence>MAMAEKNLNYNNNISGSLSPSSFLFVFLLLLVCVSLSSHLEPRKGFQEKRVSREEVGFSEEEIGKN</sequence>
<keyword evidence="2" id="KW-0472">Membrane</keyword>
<gene>
    <name evidence="3" type="ordered locus">MTR_2g081360</name>
</gene>
<dbReference type="PaxDb" id="3880-AES66765"/>
<keyword evidence="5" id="KW-1185">Reference proteome</keyword>
<proteinExistence type="predicted"/>
<dbReference type="EnsemblPlants" id="AES66765">
    <property type="protein sequence ID" value="AES66765"/>
    <property type="gene ID" value="MTR_2g081360"/>
</dbReference>
<dbReference type="Proteomes" id="UP000002051">
    <property type="component" value="Chromosome 2"/>
</dbReference>
<keyword evidence="2" id="KW-1133">Transmembrane helix</keyword>
<feature type="transmembrane region" description="Helical" evidence="2">
    <location>
        <begin position="20"/>
        <end position="40"/>
    </location>
</feature>
<reference evidence="3 5" key="1">
    <citation type="journal article" date="2011" name="Nature">
        <title>The Medicago genome provides insight into the evolution of rhizobial symbioses.</title>
        <authorList>
            <person name="Young N.D."/>
            <person name="Debelle F."/>
            <person name="Oldroyd G.E."/>
            <person name="Geurts R."/>
            <person name="Cannon S.B."/>
            <person name="Udvardi M.K."/>
            <person name="Benedito V.A."/>
            <person name="Mayer K.F."/>
            <person name="Gouzy J."/>
            <person name="Schoof H."/>
            <person name="Van de Peer Y."/>
            <person name="Proost S."/>
            <person name="Cook D.R."/>
            <person name="Meyers B.C."/>
            <person name="Spannagl M."/>
            <person name="Cheung F."/>
            <person name="De Mita S."/>
            <person name="Krishnakumar V."/>
            <person name="Gundlach H."/>
            <person name="Zhou S."/>
            <person name="Mudge J."/>
            <person name="Bharti A.K."/>
            <person name="Murray J.D."/>
            <person name="Naoumkina M.A."/>
            <person name="Rosen B."/>
            <person name="Silverstein K.A."/>
            <person name="Tang H."/>
            <person name="Rombauts S."/>
            <person name="Zhao P.X."/>
            <person name="Zhou P."/>
            <person name="Barbe V."/>
            <person name="Bardou P."/>
            <person name="Bechner M."/>
            <person name="Bellec A."/>
            <person name="Berger A."/>
            <person name="Berges H."/>
            <person name="Bidwell S."/>
            <person name="Bisseling T."/>
            <person name="Choisne N."/>
            <person name="Couloux A."/>
            <person name="Denny R."/>
            <person name="Deshpande S."/>
            <person name="Dai X."/>
            <person name="Doyle J.J."/>
            <person name="Dudez A.M."/>
            <person name="Farmer A.D."/>
            <person name="Fouteau S."/>
            <person name="Franken C."/>
            <person name="Gibelin C."/>
            <person name="Gish J."/>
            <person name="Goldstein S."/>
            <person name="Gonzalez A.J."/>
            <person name="Green P.J."/>
            <person name="Hallab A."/>
            <person name="Hartog M."/>
            <person name="Hua A."/>
            <person name="Humphray S.J."/>
            <person name="Jeong D.H."/>
            <person name="Jing Y."/>
            <person name="Jocker A."/>
            <person name="Kenton S.M."/>
            <person name="Kim D.J."/>
            <person name="Klee K."/>
            <person name="Lai H."/>
            <person name="Lang C."/>
            <person name="Lin S."/>
            <person name="Macmil S.L."/>
            <person name="Magdelenat G."/>
            <person name="Matthews L."/>
            <person name="McCorrison J."/>
            <person name="Monaghan E.L."/>
            <person name="Mun J.H."/>
            <person name="Najar F.Z."/>
            <person name="Nicholson C."/>
            <person name="Noirot C."/>
            <person name="O'Bleness M."/>
            <person name="Paule C.R."/>
            <person name="Poulain J."/>
            <person name="Prion F."/>
            <person name="Qin B."/>
            <person name="Qu C."/>
            <person name="Retzel E.F."/>
            <person name="Riddle C."/>
            <person name="Sallet E."/>
            <person name="Samain S."/>
            <person name="Samson N."/>
            <person name="Sanders I."/>
            <person name="Saurat O."/>
            <person name="Scarpelli C."/>
            <person name="Schiex T."/>
            <person name="Segurens B."/>
            <person name="Severin A.J."/>
            <person name="Sherrier D.J."/>
            <person name="Shi R."/>
            <person name="Sims S."/>
            <person name="Singer S.R."/>
            <person name="Sinharoy S."/>
            <person name="Sterck L."/>
            <person name="Viollet A."/>
            <person name="Wang B.B."/>
            <person name="Wang K."/>
            <person name="Wang M."/>
            <person name="Wang X."/>
            <person name="Warfsmann J."/>
            <person name="Weissenbach J."/>
            <person name="White D.D."/>
            <person name="White J.D."/>
            <person name="Wiley G.B."/>
            <person name="Wincker P."/>
            <person name="Xing Y."/>
            <person name="Yang L."/>
            <person name="Yao Z."/>
            <person name="Ying F."/>
            <person name="Zhai J."/>
            <person name="Zhou L."/>
            <person name="Zuber A."/>
            <person name="Denarie J."/>
            <person name="Dixon R.A."/>
            <person name="May G.D."/>
            <person name="Schwartz D.C."/>
            <person name="Rogers J."/>
            <person name="Quetier F."/>
            <person name="Town C.D."/>
            <person name="Roe B.A."/>
        </authorList>
    </citation>
    <scope>NUCLEOTIDE SEQUENCE [LARGE SCALE GENOMIC DNA]</scope>
    <source>
        <strain evidence="3">A17</strain>
        <strain evidence="4 5">cv. Jemalong A17</strain>
    </source>
</reference>
<protein>
    <submittedName>
        <fullName evidence="3">Transmembrane protein, putative</fullName>
    </submittedName>
</protein>